<dbReference type="InterPro" id="IPR027417">
    <property type="entry name" value="P-loop_NTPase"/>
</dbReference>
<dbReference type="Pfam" id="PF00225">
    <property type="entry name" value="Kinesin"/>
    <property type="match status" value="1"/>
</dbReference>
<evidence type="ECO:0000256" key="8">
    <source>
        <dbReference type="SAM" id="MobiDB-lite"/>
    </source>
</evidence>
<accession>A0ABP9YZJ3</accession>
<dbReference type="PANTHER" id="PTHR47969:SF15">
    <property type="entry name" value="CHROMOSOME-ASSOCIATED KINESIN KIF4A-RELATED"/>
    <property type="match status" value="1"/>
</dbReference>
<comment type="subcellular location">
    <subcellularLocation>
        <location evidence="1">Cytoplasm</location>
    </subcellularLocation>
</comment>
<feature type="coiled-coil region" evidence="7">
    <location>
        <begin position="279"/>
        <end position="348"/>
    </location>
</feature>
<evidence type="ECO:0000313" key="10">
    <source>
        <dbReference type="EMBL" id="GAA5812267.1"/>
    </source>
</evidence>
<name>A0ABP9YZJ3_9FUNG</name>
<feature type="coiled-coil region" evidence="7">
    <location>
        <begin position="650"/>
        <end position="688"/>
    </location>
</feature>
<feature type="coiled-coil region" evidence="7">
    <location>
        <begin position="929"/>
        <end position="956"/>
    </location>
</feature>
<comment type="caution">
    <text evidence="10">The sequence shown here is derived from an EMBL/GenBank/DDBJ whole genome shotgun (WGS) entry which is preliminary data.</text>
</comment>
<feature type="region of interest" description="Disordered" evidence="8">
    <location>
        <begin position="1403"/>
        <end position="1435"/>
    </location>
</feature>
<dbReference type="SUPFAM" id="SSF52540">
    <property type="entry name" value="P-loop containing nucleoside triphosphate hydrolases"/>
    <property type="match status" value="1"/>
</dbReference>
<feature type="compositionally biased region" description="Polar residues" evidence="8">
    <location>
        <begin position="1168"/>
        <end position="1177"/>
    </location>
</feature>
<evidence type="ECO:0000256" key="3">
    <source>
        <dbReference type="ARBA" id="ARBA00022741"/>
    </source>
</evidence>
<evidence type="ECO:0000256" key="2">
    <source>
        <dbReference type="ARBA" id="ARBA00022490"/>
    </source>
</evidence>
<feature type="compositionally biased region" description="Pro residues" evidence="8">
    <location>
        <begin position="1352"/>
        <end position="1367"/>
    </location>
</feature>
<evidence type="ECO:0000256" key="6">
    <source>
        <dbReference type="PROSITE-ProRule" id="PRU00283"/>
    </source>
</evidence>
<keyword evidence="11" id="KW-1185">Reference proteome</keyword>
<feature type="region of interest" description="Disordered" evidence="8">
    <location>
        <begin position="1500"/>
        <end position="1525"/>
    </location>
</feature>
<keyword evidence="3" id="KW-0547">Nucleotide-binding</keyword>
<evidence type="ECO:0000313" key="11">
    <source>
        <dbReference type="Proteomes" id="UP001473302"/>
    </source>
</evidence>
<feature type="region of interest" description="Disordered" evidence="8">
    <location>
        <begin position="1145"/>
        <end position="1183"/>
    </location>
</feature>
<protein>
    <recommendedName>
        <fullName evidence="9">Kinesin motor domain-containing protein</fullName>
    </recommendedName>
</protein>
<comment type="caution">
    <text evidence="6">Lacks conserved residue(s) required for the propagation of feature annotation.</text>
</comment>
<keyword evidence="4" id="KW-0067">ATP-binding</keyword>
<proteinExistence type="inferred from homology"/>
<feature type="compositionally biased region" description="Low complexity" evidence="8">
    <location>
        <begin position="1147"/>
        <end position="1158"/>
    </location>
</feature>
<feature type="domain" description="Kinesin motor" evidence="9">
    <location>
        <begin position="1"/>
        <end position="262"/>
    </location>
</feature>
<evidence type="ECO:0000256" key="1">
    <source>
        <dbReference type="ARBA" id="ARBA00004496"/>
    </source>
</evidence>
<evidence type="ECO:0000256" key="4">
    <source>
        <dbReference type="ARBA" id="ARBA00022840"/>
    </source>
</evidence>
<comment type="similarity">
    <text evidence="6">Belongs to the TRAFAC class myosin-kinesin ATPase superfamily. Kinesin family.</text>
</comment>
<evidence type="ECO:0000259" key="9">
    <source>
        <dbReference type="PROSITE" id="PS50067"/>
    </source>
</evidence>
<dbReference type="PANTHER" id="PTHR47969">
    <property type="entry name" value="CHROMOSOME-ASSOCIATED KINESIN KIF4A-RELATED"/>
    <property type="match status" value="1"/>
</dbReference>
<feature type="compositionally biased region" description="Polar residues" evidence="8">
    <location>
        <begin position="1417"/>
        <end position="1435"/>
    </location>
</feature>
<dbReference type="InterPro" id="IPR036961">
    <property type="entry name" value="Kinesin_motor_dom_sf"/>
</dbReference>
<dbReference type="Pfam" id="PF25764">
    <property type="entry name" value="KIF21A_4th"/>
    <property type="match status" value="1"/>
</dbReference>
<organism evidence="10 11">
    <name type="scientific">Mucor flavus</name>
    <dbReference type="NCBI Taxonomy" id="439312"/>
    <lineage>
        <taxon>Eukaryota</taxon>
        <taxon>Fungi</taxon>
        <taxon>Fungi incertae sedis</taxon>
        <taxon>Mucoromycota</taxon>
        <taxon>Mucoromycotina</taxon>
        <taxon>Mucoromycetes</taxon>
        <taxon>Mucorales</taxon>
        <taxon>Mucorineae</taxon>
        <taxon>Mucoraceae</taxon>
        <taxon>Mucor</taxon>
    </lineage>
</organism>
<dbReference type="Gene3D" id="3.40.850.10">
    <property type="entry name" value="Kinesin motor domain"/>
    <property type="match status" value="1"/>
</dbReference>
<feature type="region of interest" description="Disordered" evidence="8">
    <location>
        <begin position="1231"/>
        <end position="1369"/>
    </location>
</feature>
<dbReference type="PROSITE" id="PS50067">
    <property type="entry name" value="KINESIN_MOTOR_2"/>
    <property type="match status" value="1"/>
</dbReference>
<dbReference type="Proteomes" id="UP001473302">
    <property type="component" value="Unassembled WGS sequence"/>
</dbReference>
<feature type="compositionally biased region" description="Low complexity" evidence="8">
    <location>
        <begin position="692"/>
        <end position="706"/>
    </location>
</feature>
<dbReference type="InterPro" id="IPR019821">
    <property type="entry name" value="Kinesin_motor_CS"/>
</dbReference>
<dbReference type="EMBL" id="BAABUK010000012">
    <property type="protein sequence ID" value="GAA5812267.1"/>
    <property type="molecule type" value="Genomic_DNA"/>
</dbReference>
<dbReference type="PROSITE" id="PS00411">
    <property type="entry name" value="KINESIN_MOTOR_1"/>
    <property type="match status" value="1"/>
</dbReference>
<sequence>MGSGKTFSMGTALDEHTNSENQGIVPRFIDDLFYRLGEKKKNNGLQNFQVFVSYLELYNEDLVDLLNQQPKRKTGHACEVQIREDIHGQIYWSGVREEPCASPAELLQYLSKGSLCRTTGSTDMNSVSSRSHAIFSVIIKQQLCDDESTTNNNLRTIVSKFHFVDLAGSERLKRTNAQGDRAREGISINSGLLALGNVISALGDDSKKSVHVPYRDSKLTRLLQDSLGGNSQTLMMACVSPSDSNFLETLSTLKYANRARNIKNKVQVNQEFTGSSVEVNQLRSQVARLKLELNALRVSSSAAATGNSPSDMMIQNMIGNVSHTTNAAKVLKDEIDRLKTRVTSMSDDICRLTTERDSILMERELSQHMGSEEWPHLLDQLNRRPSFFETNTTTLPIIGQYQKTIQELRNELADTQERLAFSESIRAPLMHAAMGATPQISLKTSKQQHSSTTTKRRVVNNGKKRRNGSTTTARNVTFRSTRRSKVPNVPQVNVLTSSVDYDDDQDIESWLKATIGSPEISESSGLRVDAKHSISNAKSQIDKALKVLDDFKAKESEQVEYNCDLLADDELFIKLQSEDNASLFGDIEEDQRIAEATLKSESPVEMARTPRSRMPSCETFMDDGELLEFYENNPHLHRMVDQIQSDIQVNEDLVVQLEKTEVEYGQMRKKFEKKLYSLRDEILTLRREQQLQRQQQAMQQHTQQQQPKLSIKRKDSTSSLNNMNHIRQAYEIKMKTLMGQLSDLRRKYTQTSSTIQSSRNQNESMLRALRVNVESLKIEKRRMIKRMKDEAERVKEKLHTHEREIQGLRRKQQKESETKKKLEREMKQMQLTIQKKTDESVVTAEKLKSLVQILKKAVREGGMLDEKLLSSCGSLLDMGSALVQSSKVGRMSRNRRKNNGQRKNRIPVDVRAAKKKALLDNALYQFIQGKQAVEEMKQLLAKRNDLSQRKVEYMSERELLILDEDSKHLSTIDHAFRQVIDENIETVEAEISYLNARIHAIHNDAAAEIMQDDEQEEEIVVMDATRPEKRVTFADHDQEPKAGEETEDEWLDMDALEERYSLPVSAGPEQSLEMISKLLKSMADDESGYVMESVIDDIVLLRMEEHNNKMSIQQLEKSTQDLRRTLIVMKKAAIDTTIENEKKLKRLQQQQQGSSRRTSLSRDRSCSKLSNHSSPTEDSSDADSAIDLYPEEQYQHVETLFEKIYSDGINGKIDYPTESAVTLAAENELSPYLRPHPTGGVSTNNKSGAPMKPSTSPLANRRDSMSSPEQFLQQLLQTPKDVRQTPPSPLMKPAEFTRYQQDRESSTSSIRSGIRRRSSVQSDTGSWSSLYSSSHGFSQQMIRASSGSKLPPQQPEPVQQPLPPPPTILNRRRAFSFQQPPSATPSTPPSTLRRRSLLRELTNLPPTQPEPQPKSPLHQQNFDTPSKTDYSTHGTTLIPAFNNSSILLQKQRSQSVLAMHAPAVNIPRPSTAMKRMDSSPNNSFELRRSAAANNVFDRLSSGHTQASSAKSARRRGANYRYSSSSIEDLRTQWANELQKNQNDEIA</sequence>
<feature type="compositionally biased region" description="Low complexity" evidence="8">
    <location>
        <begin position="1319"/>
        <end position="1338"/>
    </location>
</feature>
<evidence type="ECO:0000256" key="5">
    <source>
        <dbReference type="ARBA" id="ARBA00023054"/>
    </source>
</evidence>
<feature type="region of interest" description="Disordered" evidence="8">
    <location>
        <begin position="692"/>
        <end position="718"/>
    </location>
</feature>
<keyword evidence="5 7" id="KW-0175">Coiled coil</keyword>
<feature type="compositionally biased region" description="Polar residues" evidence="8">
    <location>
        <begin position="1240"/>
        <end position="1258"/>
    </location>
</feature>
<feature type="coiled-coil region" evidence="7">
    <location>
        <begin position="727"/>
        <end position="839"/>
    </location>
</feature>
<keyword evidence="2" id="KW-0963">Cytoplasm</keyword>
<feature type="compositionally biased region" description="Polar residues" evidence="8">
    <location>
        <begin position="1265"/>
        <end position="1277"/>
    </location>
</feature>
<dbReference type="InterPro" id="IPR027640">
    <property type="entry name" value="Kinesin-like_fam"/>
</dbReference>
<dbReference type="InterPro" id="IPR001752">
    <property type="entry name" value="Kinesin_motor_dom"/>
</dbReference>
<dbReference type="PRINTS" id="PR00380">
    <property type="entry name" value="KINESINHEAVY"/>
</dbReference>
<evidence type="ECO:0000256" key="7">
    <source>
        <dbReference type="SAM" id="Coils"/>
    </source>
</evidence>
<gene>
    <name evidence="10" type="ORF">MFLAVUS_005717</name>
</gene>
<reference evidence="10 11" key="1">
    <citation type="submission" date="2024-04" db="EMBL/GenBank/DDBJ databases">
        <title>genome sequences of Mucor flavus KT1a and Helicostylum pulchrum KT1b strains isolated from the surface of a dry-aged beef.</title>
        <authorList>
            <person name="Toyotome T."/>
            <person name="Hosono M."/>
            <person name="Torimaru M."/>
            <person name="Fukuda K."/>
            <person name="Mikami N."/>
        </authorList>
    </citation>
    <scope>NUCLEOTIDE SEQUENCE [LARGE SCALE GENOMIC DNA]</scope>
    <source>
        <strain evidence="10 11">KT1a</strain>
    </source>
</reference>
<dbReference type="SMART" id="SM00129">
    <property type="entry name" value="KISc"/>
    <property type="match status" value="1"/>
</dbReference>
<feature type="compositionally biased region" description="Basic residues" evidence="8">
    <location>
        <begin position="890"/>
        <end position="905"/>
    </location>
</feature>
<feature type="coiled-coil region" evidence="7">
    <location>
        <begin position="398"/>
        <end position="425"/>
    </location>
</feature>
<feature type="compositionally biased region" description="Polar residues" evidence="8">
    <location>
        <begin position="1339"/>
        <end position="1348"/>
    </location>
</feature>
<feature type="region of interest" description="Disordered" evidence="8">
    <location>
        <begin position="886"/>
        <end position="905"/>
    </location>
</feature>